<feature type="transmembrane region" description="Helical" evidence="5">
    <location>
        <begin position="44"/>
        <end position="64"/>
    </location>
</feature>
<dbReference type="PANTHER" id="PTHR44858:SF1">
    <property type="entry name" value="UDP-N-ACETYLGLUCOSAMINE--PEPTIDE N-ACETYLGLUCOSAMINYLTRANSFERASE SPINDLY-RELATED"/>
    <property type="match status" value="1"/>
</dbReference>
<reference evidence="6 7" key="1">
    <citation type="submission" date="2023-03" db="EMBL/GenBank/DDBJ databases">
        <title>Paludisphaera mucosa sp. nov. a novel planctomycete from northern fen.</title>
        <authorList>
            <person name="Ivanova A."/>
        </authorList>
    </citation>
    <scope>NUCLEOTIDE SEQUENCE [LARGE SCALE GENOMIC DNA]</scope>
    <source>
        <strain evidence="6 7">Pla2</strain>
    </source>
</reference>
<dbReference type="EMBL" id="JARRAG010000002">
    <property type="protein sequence ID" value="MDG3006739.1"/>
    <property type="molecule type" value="Genomic_DNA"/>
</dbReference>
<evidence type="ECO:0000256" key="1">
    <source>
        <dbReference type="ARBA" id="ARBA00022737"/>
    </source>
</evidence>
<dbReference type="Gene3D" id="1.25.40.10">
    <property type="entry name" value="Tetratricopeptide repeat domain"/>
    <property type="match status" value="1"/>
</dbReference>
<keyword evidence="7" id="KW-1185">Reference proteome</keyword>
<dbReference type="InterPro" id="IPR011990">
    <property type="entry name" value="TPR-like_helical_dom_sf"/>
</dbReference>
<feature type="compositionally biased region" description="Polar residues" evidence="4">
    <location>
        <begin position="319"/>
        <end position="334"/>
    </location>
</feature>
<dbReference type="PROSITE" id="PS50293">
    <property type="entry name" value="TPR_REGION"/>
    <property type="match status" value="1"/>
</dbReference>
<feature type="transmembrane region" description="Helical" evidence="5">
    <location>
        <begin position="18"/>
        <end position="37"/>
    </location>
</feature>
<dbReference type="PANTHER" id="PTHR44858">
    <property type="entry name" value="TETRATRICOPEPTIDE REPEAT PROTEIN 6"/>
    <property type="match status" value="1"/>
</dbReference>
<feature type="transmembrane region" description="Helical" evidence="5">
    <location>
        <begin position="90"/>
        <end position="112"/>
    </location>
</feature>
<keyword evidence="2 3" id="KW-0802">TPR repeat</keyword>
<evidence type="ECO:0000313" key="7">
    <source>
        <dbReference type="Proteomes" id="UP001216907"/>
    </source>
</evidence>
<gene>
    <name evidence="6" type="ORF">PZE19_23465</name>
</gene>
<feature type="region of interest" description="Disordered" evidence="4">
    <location>
        <begin position="277"/>
        <end position="334"/>
    </location>
</feature>
<evidence type="ECO:0000256" key="2">
    <source>
        <dbReference type="ARBA" id="ARBA00022803"/>
    </source>
</evidence>
<keyword evidence="1" id="KW-0677">Repeat</keyword>
<sequence length="334" mass="36954">MRGIEFYDRILDMPGPSAIAQLFYAGMFLVVAAVLLLSLGRMRWLARGLGILGVFCFMLAMFLIHEQKVVETKDDHVTVTHWRYSPAMRFQVRVALLGLPAAATFLMMQIYWSMQRRQRSAAPGHIKEGRVRIVKGDLDGALTAFNEVLRTSPYLGEAYFYRGTVHQAQGRNDEALADFDQALRCDPQMAGAYLMRGRLLTERGTLEAAGADLDRYLSMRPSDVEGYLHRGLCRVKEGRDAEAVSDLQRVLKLTNHSDFAEPARAALDALYEKVPSAEETEALSPPDVPIKSVLDGLPKYDEQAEVEAQEKLAGGPANGSESPAASSGRTLPPH</sequence>
<dbReference type="Proteomes" id="UP001216907">
    <property type="component" value="Unassembled WGS sequence"/>
</dbReference>
<feature type="repeat" description="TPR" evidence="3">
    <location>
        <begin position="156"/>
        <end position="189"/>
    </location>
</feature>
<dbReference type="PROSITE" id="PS50005">
    <property type="entry name" value="TPR"/>
    <property type="match status" value="1"/>
</dbReference>
<dbReference type="InterPro" id="IPR019734">
    <property type="entry name" value="TPR_rpt"/>
</dbReference>
<accession>A0ABT6FGU5</accession>
<evidence type="ECO:0000256" key="5">
    <source>
        <dbReference type="SAM" id="Phobius"/>
    </source>
</evidence>
<organism evidence="6 7">
    <name type="scientific">Paludisphaera mucosa</name>
    <dbReference type="NCBI Taxonomy" id="3030827"/>
    <lineage>
        <taxon>Bacteria</taxon>
        <taxon>Pseudomonadati</taxon>
        <taxon>Planctomycetota</taxon>
        <taxon>Planctomycetia</taxon>
        <taxon>Isosphaerales</taxon>
        <taxon>Isosphaeraceae</taxon>
        <taxon>Paludisphaera</taxon>
    </lineage>
</organism>
<dbReference type="RefSeq" id="WP_277863032.1">
    <property type="nucleotide sequence ID" value="NZ_JARRAG010000002.1"/>
</dbReference>
<evidence type="ECO:0000256" key="3">
    <source>
        <dbReference type="PROSITE-ProRule" id="PRU00339"/>
    </source>
</evidence>
<keyword evidence="5" id="KW-1133">Transmembrane helix</keyword>
<protein>
    <submittedName>
        <fullName evidence="6">Tetratricopeptide repeat protein</fullName>
    </submittedName>
</protein>
<dbReference type="SUPFAM" id="SSF48452">
    <property type="entry name" value="TPR-like"/>
    <property type="match status" value="1"/>
</dbReference>
<keyword evidence="5" id="KW-0472">Membrane</keyword>
<dbReference type="InterPro" id="IPR050498">
    <property type="entry name" value="Ycf3"/>
</dbReference>
<comment type="caution">
    <text evidence="6">The sequence shown here is derived from an EMBL/GenBank/DDBJ whole genome shotgun (WGS) entry which is preliminary data.</text>
</comment>
<proteinExistence type="predicted"/>
<name>A0ABT6FGU5_9BACT</name>
<keyword evidence="5" id="KW-0812">Transmembrane</keyword>
<dbReference type="Pfam" id="PF13432">
    <property type="entry name" value="TPR_16"/>
    <property type="match status" value="1"/>
</dbReference>
<evidence type="ECO:0000313" key="6">
    <source>
        <dbReference type="EMBL" id="MDG3006739.1"/>
    </source>
</evidence>
<dbReference type="SMART" id="SM00028">
    <property type="entry name" value="TPR"/>
    <property type="match status" value="4"/>
</dbReference>
<evidence type="ECO:0000256" key="4">
    <source>
        <dbReference type="SAM" id="MobiDB-lite"/>
    </source>
</evidence>